<evidence type="ECO:0000259" key="13">
    <source>
        <dbReference type="PROSITE" id="PS50011"/>
    </source>
</evidence>
<dbReference type="FunFam" id="1.10.510.10:FF:000060">
    <property type="entry name" value="G-type lectin S-receptor-like serine/threonine-protein kinase"/>
    <property type="match status" value="1"/>
</dbReference>
<dbReference type="InterPro" id="IPR011009">
    <property type="entry name" value="Kinase-like_dom_sf"/>
</dbReference>
<dbReference type="InterPro" id="IPR000719">
    <property type="entry name" value="Prot_kinase_dom"/>
</dbReference>
<keyword evidence="2" id="KW-0723">Serine/threonine-protein kinase</keyword>
<reference evidence="16" key="1">
    <citation type="journal article" date="2016" name="G3 (Bethesda)">
        <title>First Draft Assembly and Annotation of the Genome of a California Endemic Oak Quercus lobata Nee (Fagaceae).</title>
        <authorList>
            <person name="Sork V.L."/>
            <person name="Fitz-Gibbon S.T."/>
            <person name="Puiu D."/>
            <person name="Crepeau M."/>
            <person name="Gugger P.F."/>
            <person name="Sherman R."/>
            <person name="Stevens K."/>
            <person name="Langley C.H."/>
            <person name="Pellegrini M."/>
            <person name="Salzberg S.L."/>
        </authorList>
    </citation>
    <scope>NUCLEOTIDE SEQUENCE [LARGE SCALE GENOMIC DNA]</scope>
    <source>
        <strain evidence="16">cv. SW786</strain>
    </source>
</reference>
<dbReference type="InterPro" id="IPR008271">
    <property type="entry name" value="Ser/Thr_kinase_AS"/>
</dbReference>
<keyword evidence="9" id="KW-0325">Glycoprotein</keyword>
<keyword evidence="16" id="KW-1185">Reference proteome</keyword>
<dbReference type="SMART" id="SM00473">
    <property type="entry name" value="PAN_AP"/>
    <property type="match status" value="1"/>
</dbReference>
<keyword evidence="12" id="KW-0472">Membrane</keyword>
<name>A0A7N2L1X5_QUELO</name>
<dbReference type="Pfam" id="PF00069">
    <property type="entry name" value="Pkinase"/>
    <property type="match status" value="1"/>
</dbReference>
<evidence type="ECO:0000313" key="16">
    <source>
        <dbReference type="Proteomes" id="UP000594261"/>
    </source>
</evidence>
<evidence type="ECO:0000313" key="15">
    <source>
        <dbReference type="EnsemblPlants" id="QL02p099024:mrna"/>
    </source>
</evidence>
<evidence type="ECO:0000256" key="1">
    <source>
        <dbReference type="ARBA" id="ARBA00012513"/>
    </source>
</evidence>
<evidence type="ECO:0000256" key="4">
    <source>
        <dbReference type="ARBA" id="ARBA00022729"/>
    </source>
</evidence>
<reference evidence="15" key="2">
    <citation type="submission" date="2021-01" db="UniProtKB">
        <authorList>
            <consortium name="EnsemblPlants"/>
        </authorList>
    </citation>
    <scope>IDENTIFICATION</scope>
</reference>
<dbReference type="PANTHER" id="PTHR27002:SF825">
    <property type="entry name" value="RECEPTOR-LIKE SERINE_THREONINE-PROTEIN KINASE"/>
    <property type="match status" value="1"/>
</dbReference>
<evidence type="ECO:0000256" key="10">
    <source>
        <dbReference type="ARBA" id="ARBA00047899"/>
    </source>
</evidence>
<comment type="catalytic activity">
    <reaction evidence="10">
        <text>L-threonyl-[protein] + ATP = O-phospho-L-threonyl-[protein] + ADP + H(+)</text>
        <dbReference type="Rhea" id="RHEA:46608"/>
        <dbReference type="Rhea" id="RHEA-COMP:11060"/>
        <dbReference type="Rhea" id="RHEA-COMP:11605"/>
        <dbReference type="ChEBI" id="CHEBI:15378"/>
        <dbReference type="ChEBI" id="CHEBI:30013"/>
        <dbReference type="ChEBI" id="CHEBI:30616"/>
        <dbReference type="ChEBI" id="CHEBI:61977"/>
        <dbReference type="ChEBI" id="CHEBI:456216"/>
        <dbReference type="EC" id="2.7.11.1"/>
    </reaction>
</comment>
<dbReference type="CDD" id="cd01098">
    <property type="entry name" value="PAN_AP_plant"/>
    <property type="match status" value="1"/>
</dbReference>
<proteinExistence type="predicted"/>
<evidence type="ECO:0000259" key="14">
    <source>
        <dbReference type="PROSITE" id="PS50948"/>
    </source>
</evidence>
<evidence type="ECO:0000256" key="8">
    <source>
        <dbReference type="ARBA" id="ARBA00023157"/>
    </source>
</evidence>
<feature type="domain" description="Protein kinase" evidence="13">
    <location>
        <begin position="63"/>
        <end position="378"/>
    </location>
</feature>
<dbReference type="SUPFAM" id="SSF56112">
    <property type="entry name" value="Protein kinase-like (PK-like)"/>
    <property type="match status" value="1"/>
</dbReference>
<sequence length="410" mass="46358">MSITNQIHVLIQNYHSNIRMHGSYMLCRAKRTEGISLVNSLAWNMSLKECEELRLKNCSCKAYANLDIRNGGSGCLLWFADLVDLVVLQMGGQDLYIRVAALVLDHVEKNKHFGHKNQVIIIVCSAILLMVMLAAGLICMQDETKKGRKEDMELPIFDLTIISNATDNFASNKKLGEDQTKSKLLDWCMCHNIIGGIVRGLLYLHEDSRLRIIHRDLKVSNILLNNNMNPKISDFGLVIAFGGDQTEANANRIVGTYGYMPPEYAKYGHFLVKTYVFSFGVLVLEIVSRKKNKEFCNFGQCLNLLGYAWRLWIEDRPTELIDEFLILGDSCILFEVLRYIHVGLLCVQQRPEDRPNISSVVLMLSSGNSLPNPGQPGFYTEKAPLAEHYSSRKLEASSTNEITFTLLEAR</sequence>
<keyword evidence="12" id="KW-0812">Transmembrane</keyword>
<keyword evidence="5" id="KW-0547">Nucleotide-binding</keyword>
<dbReference type="AlphaFoldDB" id="A0A7N2L1X5"/>
<organism evidence="15 16">
    <name type="scientific">Quercus lobata</name>
    <name type="common">Valley oak</name>
    <dbReference type="NCBI Taxonomy" id="97700"/>
    <lineage>
        <taxon>Eukaryota</taxon>
        <taxon>Viridiplantae</taxon>
        <taxon>Streptophyta</taxon>
        <taxon>Embryophyta</taxon>
        <taxon>Tracheophyta</taxon>
        <taxon>Spermatophyta</taxon>
        <taxon>Magnoliopsida</taxon>
        <taxon>eudicotyledons</taxon>
        <taxon>Gunneridae</taxon>
        <taxon>Pentapetalae</taxon>
        <taxon>rosids</taxon>
        <taxon>fabids</taxon>
        <taxon>Fagales</taxon>
        <taxon>Fagaceae</taxon>
        <taxon>Quercus</taxon>
    </lineage>
</organism>
<dbReference type="GO" id="GO:0005524">
    <property type="term" value="F:ATP binding"/>
    <property type="evidence" value="ECO:0007669"/>
    <property type="project" value="UniProtKB-KW"/>
</dbReference>
<protein>
    <recommendedName>
        <fullName evidence="1">non-specific serine/threonine protein kinase</fullName>
        <ecNumber evidence="1">2.7.11.1</ecNumber>
    </recommendedName>
</protein>
<dbReference type="GO" id="GO:0005886">
    <property type="term" value="C:plasma membrane"/>
    <property type="evidence" value="ECO:0007669"/>
    <property type="project" value="TreeGrafter"/>
</dbReference>
<feature type="transmembrane region" description="Helical" evidence="12">
    <location>
        <begin position="119"/>
        <end position="140"/>
    </location>
</feature>
<dbReference type="InParanoid" id="A0A7N2L1X5"/>
<evidence type="ECO:0000256" key="12">
    <source>
        <dbReference type="SAM" id="Phobius"/>
    </source>
</evidence>
<evidence type="ECO:0000256" key="5">
    <source>
        <dbReference type="ARBA" id="ARBA00022741"/>
    </source>
</evidence>
<dbReference type="PROSITE" id="PS00108">
    <property type="entry name" value="PROTEIN_KINASE_ST"/>
    <property type="match status" value="1"/>
</dbReference>
<evidence type="ECO:0000256" key="9">
    <source>
        <dbReference type="ARBA" id="ARBA00023180"/>
    </source>
</evidence>
<keyword evidence="12" id="KW-1133">Transmembrane helix</keyword>
<dbReference type="Gene3D" id="1.10.510.10">
    <property type="entry name" value="Transferase(Phosphotransferase) domain 1"/>
    <property type="match status" value="1"/>
</dbReference>
<dbReference type="PANTHER" id="PTHR27002">
    <property type="entry name" value="RECEPTOR-LIKE SERINE/THREONINE-PROTEIN KINASE SD1-8"/>
    <property type="match status" value="1"/>
</dbReference>
<dbReference type="EC" id="2.7.11.1" evidence="1"/>
<keyword evidence="4" id="KW-0732">Signal</keyword>
<feature type="domain" description="Apple" evidence="14">
    <location>
        <begin position="27"/>
        <end position="100"/>
    </location>
</feature>
<evidence type="ECO:0000256" key="7">
    <source>
        <dbReference type="ARBA" id="ARBA00022840"/>
    </source>
</evidence>
<keyword evidence="3" id="KW-0808">Transferase</keyword>
<dbReference type="OMA" id="MMDANSF"/>
<dbReference type="GO" id="GO:0004674">
    <property type="term" value="F:protein serine/threonine kinase activity"/>
    <property type="evidence" value="ECO:0007669"/>
    <property type="project" value="UniProtKB-KW"/>
</dbReference>
<dbReference type="EnsemblPlants" id="QL02p099024:mrna">
    <property type="protein sequence ID" value="QL02p099024:mrna"/>
    <property type="gene ID" value="QL02p099024"/>
</dbReference>
<dbReference type="PROSITE" id="PS50011">
    <property type="entry name" value="PROTEIN_KINASE_DOM"/>
    <property type="match status" value="1"/>
</dbReference>
<evidence type="ECO:0000256" key="2">
    <source>
        <dbReference type="ARBA" id="ARBA00022527"/>
    </source>
</evidence>
<dbReference type="Gramene" id="QL02p099024:mrna">
    <property type="protein sequence ID" value="QL02p099024:mrna"/>
    <property type="gene ID" value="QL02p099024"/>
</dbReference>
<dbReference type="PROSITE" id="PS50948">
    <property type="entry name" value="PAN"/>
    <property type="match status" value="1"/>
</dbReference>
<accession>A0A7N2L1X5</accession>
<comment type="catalytic activity">
    <reaction evidence="11">
        <text>L-seryl-[protein] + ATP = O-phospho-L-seryl-[protein] + ADP + H(+)</text>
        <dbReference type="Rhea" id="RHEA:17989"/>
        <dbReference type="Rhea" id="RHEA-COMP:9863"/>
        <dbReference type="Rhea" id="RHEA-COMP:11604"/>
        <dbReference type="ChEBI" id="CHEBI:15378"/>
        <dbReference type="ChEBI" id="CHEBI:29999"/>
        <dbReference type="ChEBI" id="CHEBI:30616"/>
        <dbReference type="ChEBI" id="CHEBI:83421"/>
        <dbReference type="ChEBI" id="CHEBI:456216"/>
        <dbReference type="EC" id="2.7.11.1"/>
    </reaction>
</comment>
<evidence type="ECO:0000256" key="3">
    <source>
        <dbReference type="ARBA" id="ARBA00022679"/>
    </source>
</evidence>
<evidence type="ECO:0000256" key="11">
    <source>
        <dbReference type="ARBA" id="ARBA00048679"/>
    </source>
</evidence>
<dbReference type="Proteomes" id="UP000594261">
    <property type="component" value="Chromosome 2"/>
</dbReference>
<evidence type="ECO:0000256" key="6">
    <source>
        <dbReference type="ARBA" id="ARBA00022777"/>
    </source>
</evidence>
<dbReference type="InterPro" id="IPR021820">
    <property type="entry name" value="S-locus_recpt_kinase_C"/>
</dbReference>
<keyword evidence="8" id="KW-1015">Disulfide bond</keyword>
<keyword evidence="7" id="KW-0067">ATP-binding</keyword>
<keyword evidence="6" id="KW-0418">Kinase</keyword>
<dbReference type="SMART" id="SM00220">
    <property type="entry name" value="S_TKc"/>
    <property type="match status" value="1"/>
</dbReference>
<dbReference type="InterPro" id="IPR003609">
    <property type="entry name" value="Pan_app"/>
</dbReference>
<dbReference type="Pfam" id="PF11883">
    <property type="entry name" value="DUF3403"/>
    <property type="match status" value="1"/>
</dbReference>
<dbReference type="Pfam" id="PF08276">
    <property type="entry name" value="PAN_2"/>
    <property type="match status" value="1"/>
</dbReference>